<organism evidence="12 13">
    <name type="scientific">Actinokineospora bangkokensis</name>
    <dbReference type="NCBI Taxonomy" id="1193682"/>
    <lineage>
        <taxon>Bacteria</taxon>
        <taxon>Bacillati</taxon>
        <taxon>Actinomycetota</taxon>
        <taxon>Actinomycetes</taxon>
        <taxon>Pseudonocardiales</taxon>
        <taxon>Pseudonocardiaceae</taxon>
        <taxon>Actinokineospora</taxon>
    </lineage>
</organism>
<evidence type="ECO:0000256" key="7">
    <source>
        <dbReference type="ARBA" id="ARBA00023065"/>
    </source>
</evidence>
<dbReference type="AlphaFoldDB" id="A0A1Q9LG32"/>
<dbReference type="PANTHER" id="PTHR10110:SF86">
    <property type="entry name" value="SODIUM_HYDROGEN EXCHANGER 7"/>
    <property type="match status" value="1"/>
</dbReference>
<dbReference type="RefSeq" id="WP_075977582.1">
    <property type="nucleotide sequence ID" value="NZ_MKQR01000026.1"/>
</dbReference>
<dbReference type="PANTHER" id="PTHR10110">
    <property type="entry name" value="SODIUM/HYDROGEN EXCHANGER"/>
    <property type="match status" value="1"/>
</dbReference>
<feature type="transmembrane region" description="Helical" evidence="10">
    <location>
        <begin position="343"/>
        <end position="363"/>
    </location>
</feature>
<keyword evidence="7 10" id="KW-0406">Ion transport</keyword>
<feature type="transmembrane region" description="Helical" evidence="10">
    <location>
        <begin position="223"/>
        <end position="248"/>
    </location>
</feature>
<evidence type="ECO:0000256" key="9">
    <source>
        <dbReference type="ARBA" id="ARBA00023201"/>
    </source>
</evidence>
<keyword evidence="3 10" id="KW-1003">Cell membrane</keyword>
<dbReference type="Pfam" id="PF00999">
    <property type="entry name" value="Na_H_Exchanger"/>
    <property type="match status" value="1"/>
</dbReference>
<evidence type="ECO:0000256" key="1">
    <source>
        <dbReference type="ARBA" id="ARBA00004651"/>
    </source>
</evidence>
<keyword evidence="10" id="KW-0050">Antiport</keyword>
<feature type="transmembrane region" description="Helical" evidence="10">
    <location>
        <begin position="111"/>
        <end position="133"/>
    </location>
</feature>
<dbReference type="InterPro" id="IPR004705">
    <property type="entry name" value="Cation/H_exchanger_CPA1_bac"/>
</dbReference>
<dbReference type="GO" id="GO:0015385">
    <property type="term" value="F:sodium:proton antiporter activity"/>
    <property type="evidence" value="ECO:0007669"/>
    <property type="project" value="InterPro"/>
</dbReference>
<feature type="domain" description="Cation/H+ exchanger transmembrane" evidence="11">
    <location>
        <begin position="15"/>
        <end position="396"/>
    </location>
</feature>
<evidence type="ECO:0000313" key="13">
    <source>
        <dbReference type="Proteomes" id="UP000186040"/>
    </source>
</evidence>
<evidence type="ECO:0000256" key="10">
    <source>
        <dbReference type="RuleBase" id="RU366002"/>
    </source>
</evidence>
<dbReference type="InterPro" id="IPR006153">
    <property type="entry name" value="Cation/H_exchanger_TM"/>
</dbReference>
<protein>
    <submittedName>
        <fullName evidence="12">Na+/H+ antiporter</fullName>
    </submittedName>
</protein>
<proteinExistence type="inferred from homology"/>
<comment type="subcellular location">
    <subcellularLocation>
        <location evidence="1 10">Cell membrane</location>
        <topology evidence="1 10">Multi-pass membrane protein</topology>
    </subcellularLocation>
</comment>
<name>A0A1Q9LG32_9PSEU</name>
<comment type="caution">
    <text evidence="12">The sequence shown here is derived from an EMBL/GenBank/DDBJ whole genome shotgun (WGS) entry which is preliminary data.</text>
</comment>
<evidence type="ECO:0000256" key="6">
    <source>
        <dbReference type="ARBA" id="ARBA00023053"/>
    </source>
</evidence>
<dbReference type="Gene3D" id="6.10.140.1330">
    <property type="match status" value="1"/>
</dbReference>
<evidence type="ECO:0000256" key="2">
    <source>
        <dbReference type="ARBA" id="ARBA00022448"/>
    </source>
</evidence>
<keyword evidence="9 10" id="KW-0739">Sodium transport</keyword>
<dbReference type="GO" id="GO:0098719">
    <property type="term" value="P:sodium ion import across plasma membrane"/>
    <property type="evidence" value="ECO:0007669"/>
    <property type="project" value="TreeGrafter"/>
</dbReference>
<evidence type="ECO:0000313" key="12">
    <source>
        <dbReference type="EMBL" id="OLR90909.1"/>
    </source>
</evidence>
<evidence type="ECO:0000256" key="8">
    <source>
        <dbReference type="ARBA" id="ARBA00023136"/>
    </source>
</evidence>
<dbReference type="EMBL" id="MKQR01000026">
    <property type="protein sequence ID" value="OLR90909.1"/>
    <property type="molecule type" value="Genomic_DNA"/>
</dbReference>
<dbReference type="STRING" id="1193682.BJP25_30600"/>
<keyword evidence="13" id="KW-1185">Reference proteome</keyword>
<feature type="transmembrane region" description="Helical" evidence="10">
    <location>
        <begin position="83"/>
        <end position="105"/>
    </location>
</feature>
<accession>A0A1Q9LG32</accession>
<feature type="transmembrane region" description="Helical" evidence="10">
    <location>
        <begin position="181"/>
        <end position="203"/>
    </location>
</feature>
<dbReference type="Proteomes" id="UP000186040">
    <property type="component" value="Unassembled WGS sequence"/>
</dbReference>
<keyword evidence="8 10" id="KW-0472">Membrane</keyword>
<comment type="function">
    <text evidence="10">Na(+)/H(+) antiporter that extrudes sodium in exchange for external protons.</text>
</comment>
<evidence type="ECO:0000259" key="11">
    <source>
        <dbReference type="Pfam" id="PF00999"/>
    </source>
</evidence>
<dbReference type="OrthoDB" id="57886at2"/>
<dbReference type="GO" id="GO:0051453">
    <property type="term" value="P:regulation of intracellular pH"/>
    <property type="evidence" value="ECO:0007669"/>
    <property type="project" value="TreeGrafter"/>
</dbReference>
<comment type="caution">
    <text evidence="10">Lacks conserved residue(s) required for the propagation of feature annotation.</text>
</comment>
<evidence type="ECO:0000256" key="4">
    <source>
        <dbReference type="ARBA" id="ARBA00022692"/>
    </source>
</evidence>
<keyword evidence="4 10" id="KW-0812">Transmembrane</keyword>
<reference evidence="12 13" key="1">
    <citation type="submission" date="2016-10" db="EMBL/GenBank/DDBJ databases">
        <title>The Draft Genome Sequence of Actinokineospora bangkokensis 44EHWT reveals the biosynthetic pathway of antifungal compounds Thailandins with unusual extender unit butylmalonyl-CoA.</title>
        <authorList>
            <person name="Greule A."/>
            <person name="Intra B."/>
            <person name="Flemming S."/>
            <person name="Rommel M.G."/>
            <person name="Panbangred W."/>
            <person name="Bechthold A."/>
        </authorList>
    </citation>
    <scope>NUCLEOTIDE SEQUENCE [LARGE SCALE GENOMIC DNA]</scope>
    <source>
        <strain evidence="12 13">44EHW</strain>
    </source>
</reference>
<dbReference type="NCBIfam" id="TIGR00831">
    <property type="entry name" value="a_cpa1"/>
    <property type="match status" value="1"/>
</dbReference>
<keyword evidence="6 10" id="KW-0915">Sodium</keyword>
<evidence type="ECO:0000256" key="3">
    <source>
        <dbReference type="ARBA" id="ARBA00022475"/>
    </source>
</evidence>
<feature type="transmembrane region" description="Helical" evidence="10">
    <location>
        <begin position="301"/>
        <end position="323"/>
    </location>
</feature>
<comment type="similarity">
    <text evidence="10">Belongs to the monovalent cation:proton antiporter 1 (CPA1) transporter (TC 2.A.36) family.</text>
</comment>
<feature type="transmembrane region" description="Helical" evidence="10">
    <location>
        <begin position="375"/>
        <end position="396"/>
    </location>
</feature>
<dbReference type="GO" id="GO:0015386">
    <property type="term" value="F:potassium:proton antiporter activity"/>
    <property type="evidence" value="ECO:0007669"/>
    <property type="project" value="TreeGrafter"/>
</dbReference>
<evidence type="ECO:0000256" key="5">
    <source>
        <dbReference type="ARBA" id="ARBA00022989"/>
    </source>
</evidence>
<keyword evidence="5 10" id="KW-1133">Transmembrane helix</keyword>
<dbReference type="InterPro" id="IPR018422">
    <property type="entry name" value="Cation/H_exchanger_CPA1"/>
</dbReference>
<feature type="transmembrane region" description="Helical" evidence="10">
    <location>
        <begin position="269"/>
        <end position="289"/>
    </location>
</feature>
<gene>
    <name evidence="12" type="ORF">BJP25_30600</name>
</gene>
<dbReference type="GO" id="GO:0005886">
    <property type="term" value="C:plasma membrane"/>
    <property type="evidence" value="ECO:0007669"/>
    <property type="project" value="UniProtKB-SubCell"/>
</dbReference>
<keyword evidence="2 10" id="KW-0813">Transport</keyword>
<sequence>MEVRVELLLLVVGSLAVAVLAKKVDWPAPLVLTAVGIGVSFIPGVPEFRIDPELVLPLVLAPLLYSAALDSSYLDIKANIRPIGLLAVGLVLASTAVVGMVAYWVVPELGLAAALVLGAVVAPPDAVAAVAIGRRLGLPRRAMTLLTGESLGNDATALTAYKVAVAAAVAGSSISWGRGALTFLAAAVGGVAVGLVLGVAVHWVRMRLGDGVPESALGMLVPFAAYLLGEELHTSGVLAVVVAGLYLGHNAPAAGYSTRLQETAVWRSLDVLLESLVFALIGLQVRTVIEDAQPDWSLVAASGAVLLAAILVRFAWVFPSAYLPRWSSRRIREREPAPGWRQVSVIGWAGMRGVVSLAAAAAIPLEMPGREVVLLLTFVVTVGTLLLQGLTLPAVIRRLDVRDTDGTERVLAEAQVQNNAAIAAVSRLDELTDGVPEHVAHRLRALAEHRGNAAWERLGRQEEEPPSASFRRLRREMLAAERAEFVAARDRGDIDDEILRRVQRELDLEEAALSRD</sequence>